<dbReference type="InterPro" id="IPR019734">
    <property type="entry name" value="TPR_rpt"/>
</dbReference>
<dbReference type="AlphaFoldDB" id="A0A7G9W4P1"/>
<dbReference type="EMBL" id="CP058559">
    <property type="protein sequence ID" value="QNO13653.1"/>
    <property type="molecule type" value="Genomic_DNA"/>
</dbReference>
<dbReference type="PANTHER" id="PTHR44809">
    <property type="match status" value="1"/>
</dbReference>
<dbReference type="SMART" id="SM00028">
    <property type="entry name" value="TPR"/>
    <property type="match status" value="6"/>
</dbReference>
<dbReference type="RefSeq" id="WP_213167320.1">
    <property type="nucleotide sequence ID" value="NZ_CP058559.1"/>
</dbReference>
<dbReference type="Pfam" id="PF13181">
    <property type="entry name" value="TPR_8"/>
    <property type="match status" value="2"/>
</dbReference>
<gene>
    <name evidence="2" type="ORF">HYG86_02150</name>
</gene>
<dbReference type="PROSITE" id="PS50005">
    <property type="entry name" value="TPR"/>
    <property type="match status" value="2"/>
</dbReference>
<accession>A0A7G9W4P1</accession>
<keyword evidence="3" id="KW-1185">Reference proteome</keyword>
<evidence type="ECO:0000313" key="2">
    <source>
        <dbReference type="EMBL" id="QNO13653.1"/>
    </source>
</evidence>
<dbReference type="Proteomes" id="UP000516160">
    <property type="component" value="Chromosome"/>
</dbReference>
<evidence type="ECO:0000256" key="1">
    <source>
        <dbReference type="PROSITE-ProRule" id="PRU00339"/>
    </source>
</evidence>
<dbReference type="SUPFAM" id="SSF48452">
    <property type="entry name" value="TPR-like"/>
    <property type="match status" value="2"/>
</dbReference>
<dbReference type="PANTHER" id="PTHR44809:SF1">
    <property type="entry name" value="PROTEIN O-MANNOSYL-TRANSFERASE TMTC1"/>
    <property type="match status" value="1"/>
</dbReference>
<dbReference type="InterPro" id="IPR011990">
    <property type="entry name" value="TPR-like_helical_dom_sf"/>
</dbReference>
<evidence type="ECO:0000313" key="3">
    <source>
        <dbReference type="Proteomes" id="UP000516160"/>
    </source>
</evidence>
<dbReference type="KEGG" id="acae:HYG86_02150"/>
<dbReference type="Gene3D" id="1.25.40.10">
    <property type="entry name" value="Tetratricopeptide repeat domain"/>
    <property type="match status" value="3"/>
</dbReference>
<reference evidence="2 3" key="1">
    <citation type="submission" date="2020-07" db="EMBL/GenBank/DDBJ databases">
        <title>Alkalicella. sp. LB2 genome.</title>
        <authorList>
            <person name="Postec A."/>
            <person name="Quemeneur M."/>
        </authorList>
    </citation>
    <scope>NUCLEOTIDE SEQUENCE [LARGE SCALE GENOMIC DNA]</scope>
    <source>
        <strain evidence="2 3">LB2</strain>
    </source>
</reference>
<dbReference type="InterPro" id="IPR052943">
    <property type="entry name" value="TMTC_O-mannosyl-trnsfr"/>
</dbReference>
<dbReference type="Pfam" id="PF13374">
    <property type="entry name" value="TPR_10"/>
    <property type="match status" value="1"/>
</dbReference>
<feature type="repeat" description="TPR" evidence="1">
    <location>
        <begin position="15"/>
        <end position="48"/>
    </location>
</feature>
<organism evidence="2 3">
    <name type="scientific">Alkalicella caledoniensis</name>
    <dbReference type="NCBI Taxonomy" id="2731377"/>
    <lineage>
        <taxon>Bacteria</taxon>
        <taxon>Bacillati</taxon>
        <taxon>Bacillota</taxon>
        <taxon>Clostridia</taxon>
        <taxon>Eubacteriales</taxon>
        <taxon>Proteinivoracaceae</taxon>
        <taxon>Alkalicella</taxon>
    </lineage>
</organism>
<feature type="repeat" description="TPR" evidence="1">
    <location>
        <begin position="181"/>
        <end position="214"/>
    </location>
</feature>
<sequence>MAKKNGHIIPISKGVDFYFAMANKSYLKNDIHKALEYYKRAVNIEPDNSVNHFNVASLLAEMGKYAESNTIYRKIVKTDPDMFDCWFFMGLNYGQLNNFKMVKKCLQKYLELCPEGEHYEQATDIITALKNSEYDWEARDAKEVQKIQDLCTKGIELVEKGEYALAEEVFLEAMNINTKVTAPINNLALTYYYQGEIQEAIKKSKEVLSIDDSNIHALCNLVGFYQEIQDEISLRHTTRKLESINFETLNEDDDIKLAITYGNLGKDSLAYNILLQTTQLDNRNFKATYFLAISLFNKKKLLESKNKWARLEEIEPGNPFSQYYISLIEKIVTKEKEFERLPYQIKVPYNSLLDIIKSISDSDLSNEEIEKYKDDKGLFSSMVWALHKGDTSLKEPLVDLMISLNNGKYIGAVVDFCYDLRQAYSSRNYAYKKLVEGNYSFSVEEFWKGEIFINQQDWTQNQRLVLTKAIEKIEGQYELTQVYSAQILWNDYVKKESPIIKSVDTWSDALVGFVLRETVSDADIEAGFNMSTKGVKEKINKISKVIYNF</sequence>
<keyword evidence="1" id="KW-0802">TPR repeat</keyword>
<name>A0A7G9W4P1_ALKCA</name>
<protein>
    <submittedName>
        <fullName evidence="2">Uncharacterized protein</fullName>
    </submittedName>
</protein>
<proteinExistence type="predicted"/>